<protein>
    <submittedName>
        <fullName evidence="1">Uncharacterized protein DUF5074</fullName>
    </submittedName>
</protein>
<gene>
    <name evidence="1" type="ORF">CLV59_106201</name>
</gene>
<dbReference type="Proteomes" id="UP000249819">
    <property type="component" value="Unassembled WGS sequence"/>
</dbReference>
<dbReference type="InterPro" id="IPR031815">
    <property type="entry name" value="DUF5074"/>
</dbReference>
<dbReference type="RefSeq" id="WP_111593609.1">
    <property type="nucleotide sequence ID" value="NZ_QLMA01000006.1"/>
</dbReference>
<dbReference type="InterPro" id="IPR015943">
    <property type="entry name" value="WD40/YVTN_repeat-like_dom_sf"/>
</dbReference>
<reference evidence="1 2" key="1">
    <citation type="submission" date="2018-06" db="EMBL/GenBank/DDBJ databases">
        <title>Genomic Encyclopedia of Archaeal and Bacterial Type Strains, Phase II (KMG-II): from individual species to whole genera.</title>
        <authorList>
            <person name="Goeker M."/>
        </authorList>
    </citation>
    <scope>NUCLEOTIDE SEQUENCE [LARGE SCALE GENOMIC DNA]</scope>
    <source>
        <strain evidence="1 2">DSM 29821</strain>
    </source>
</reference>
<dbReference type="OrthoDB" id="1041092at2"/>
<dbReference type="Pfam" id="PF16819">
    <property type="entry name" value="DUF5074"/>
    <property type="match status" value="1"/>
</dbReference>
<organism evidence="1 2">
    <name type="scientific">Chitinophaga dinghuensis</name>
    <dbReference type="NCBI Taxonomy" id="1539050"/>
    <lineage>
        <taxon>Bacteria</taxon>
        <taxon>Pseudomonadati</taxon>
        <taxon>Bacteroidota</taxon>
        <taxon>Chitinophagia</taxon>
        <taxon>Chitinophagales</taxon>
        <taxon>Chitinophagaceae</taxon>
        <taxon>Chitinophaga</taxon>
    </lineage>
</organism>
<evidence type="ECO:0000313" key="1">
    <source>
        <dbReference type="EMBL" id="RAJ79141.1"/>
    </source>
</evidence>
<comment type="caution">
    <text evidence="1">The sequence shown here is derived from an EMBL/GenBank/DDBJ whole genome shotgun (WGS) entry which is preliminary data.</text>
</comment>
<accession>A0A327VSW8</accession>
<name>A0A327VSW8_9BACT</name>
<proteinExistence type="predicted"/>
<dbReference type="AlphaFoldDB" id="A0A327VSW8"/>
<dbReference type="Gene3D" id="2.130.10.10">
    <property type="entry name" value="YVTN repeat-like/Quinoprotein amine dehydrogenase"/>
    <property type="match status" value="1"/>
</dbReference>
<keyword evidence="2" id="KW-1185">Reference proteome</keyword>
<sequence length="377" mass="40902">MKKTVRVMQVLRHINFRSSQLKRLYGALFLAATLTMASCKKEDKIATPPSKYNNGFFVANEGWFGHETGDAHFYSYSGDSLTWNVYKTSNPGDSLGSAGNSLEFATIFNNKMYFVVKAGGPLVAADLNTMKVYLRNNSLPKNDGHAFAGIDQYRGLLTTGDGVYPVSLSTLAIDKKIDSISGYTGDVIVAGKYAFALSQTDGIVAFNTADYKFAKRFGKANQGFARAKDGDVYAATADSMVRINPNTLERSTVNLGFKVASPWGAWRHASICASTKENAIFIAPGSGFSGGTKAYRYVIGDASSLAQPFITLPTGQYFYGSAIGYNKATNELIALTVNGSITGNINRILFYDATSGELKKTVTYNGWFFPAMPVFMP</sequence>
<dbReference type="EMBL" id="QLMA01000006">
    <property type="protein sequence ID" value="RAJ79141.1"/>
    <property type="molecule type" value="Genomic_DNA"/>
</dbReference>
<evidence type="ECO:0000313" key="2">
    <source>
        <dbReference type="Proteomes" id="UP000249819"/>
    </source>
</evidence>